<keyword evidence="2 5" id="KW-0812">Transmembrane</keyword>
<dbReference type="AlphaFoldDB" id="A0A1W1EDV3"/>
<keyword evidence="1" id="KW-1003">Cell membrane</keyword>
<sequence>MTNQFPHELSIGDVYFSPILAVIILSFLATVVTVLLMNKLKLSRYLYAPSYVFVSLVVLYMILIDTFWIKF</sequence>
<keyword evidence="4 5" id="KW-0472">Membrane</keyword>
<evidence type="ECO:0000256" key="2">
    <source>
        <dbReference type="ARBA" id="ARBA00022692"/>
    </source>
</evidence>
<gene>
    <name evidence="6" type="ORF">MNB_SV-5-830</name>
</gene>
<evidence type="ECO:0000256" key="3">
    <source>
        <dbReference type="ARBA" id="ARBA00022989"/>
    </source>
</evidence>
<dbReference type="InterPro" id="IPR012451">
    <property type="entry name" value="DUF1656"/>
</dbReference>
<dbReference type="Pfam" id="PF07869">
    <property type="entry name" value="DUF1656"/>
    <property type="match status" value="1"/>
</dbReference>
<dbReference type="EMBL" id="FPKX01000043">
    <property type="protein sequence ID" value="SFZ98235.1"/>
    <property type="molecule type" value="Genomic_DNA"/>
</dbReference>
<name>A0A1W1EDV3_9ZZZZ</name>
<reference evidence="6" key="1">
    <citation type="submission" date="2016-10" db="EMBL/GenBank/DDBJ databases">
        <authorList>
            <person name="de Groot N.N."/>
        </authorList>
    </citation>
    <scope>NUCLEOTIDE SEQUENCE</scope>
</reference>
<proteinExistence type="predicted"/>
<feature type="transmembrane region" description="Helical" evidence="5">
    <location>
        <begin position="15"/>
        <end position="36"/>
    </location>
</feature>
<organism evidence="6">
    <name type="scientific">hydrothermal vent metagenome</name>
    <dbReference type="NCBI Taxonomy" id="652676"/>
    <lineage>
        <taxon>unclassified sequences</taxon>
        <taxon>metagenomes</taxon>
        <taxon>ecological metagenomes</taxon>
    </lineage>
</organism>
<evidence type="ECO:0008006" key="7">
    <source>
        <dbReference type="Google" id="ProtNLM"/>
    </source>
</evidence>
<evidence type="ECO:0000256" key="4">
    <source>
        <dbReference type="ARBA" id="ARBA00023136"/>
    </source>
</evidence>
<keyword evidence="3 5" id="KW-1133">Transmembrane helix</keyword>
<evidence type="ECO:0000256" key="1">
    <source>
        <dbReference type="ARBA" id="ARBA00022475"/>
    </source>
</evidence>
<feature type="transmembrane region" description="Helical" evidence="5">
    <location>
        <begin position="48"/>
        <end position="69"/>
    </location>
</feature>
<evidence type="ECO:0000313" key="6">
    <source>
        <dbReference type="EMBL" id="SFZ98235.1"/>
    </source>
</evidence>
<protein>
    <recommendedName>
        <fullName evidence="7">DUF1656 domain-containing protein</fullName>
    </recommendedName>
</protein>
<evidence type="ECO:0000256" key="5">
    <source>
        <dbReference type="SAM" id="Phobius"/>
    </source>
</evidence>
<accession>A0A1W1EDV3</accession>